<evidence type="ECO:0000313" key="2">
    <source>
        <dbReference type="Proteomes" id="UP000214566"/>
    </source>
</evidence>
<accession>A0A238CZY3</accession>
<reference evidence="1 2" key="1">
    <citation type="submission" date="2016-06" db="EMBL/GenBank/DDBJ databases">
        <authorList>
            <person name="Kjaerup R.B."/>
            <person name="Dalgaard T.S."/>
            <person name="Juul-Madsen H.R."/>
        </authorList>
    </citation>
    <scope>NUCLEOTIDE SEQUENCE [LARGE SCALE GENOMIC DNA]</scope>
    <source>
        <strain evidence="1 2">DSM 16361</strain>
    </source>
</reference>
<sequence>MFVFKKKIAMFARPSYSEVRAASSPPADWCAASRIALVDMRLASLSIVLEQSGTLERRDATGAEVRA</sequence>
<evidence type="ECO:0000313" key="1">
    <source>
        <dbReference type="EMBL" id="SBP86561.1"/>
    </source>
</evidence>
<keyword evidence="2" id="KW-1185">Reference proteome</keyword>
<dbReference type="RefSeq" id="WP_094159091.1">
    <property type="nucleotide sequence ID" value="NZ_LT592170.1"/>
</dbReference>
<dbReference type="Proteomes" id="UP000214566">
    <property type="component" value="Unassembled WGS sequence"/>
</dbReference>
<protein>
    <submittedName>
        <fullName evidence="1">Uncharacterized protein</fullName>
    </submittedName>
</protein>
<gene>
    <name evidence="1" type="ORF">THIARS_40190</name>
</gene>
<name>A0A238CZY3_THIDL</name>
<dbReference type="EMBL" id="FLMQ01000034">
    <property type="protein sequence ID" value="SBP86561.1"/>
    <property type="molecule type" value="Genomic_DNA"/>
</dbReference>
<proteinExistence type="predicted"/>
<organism evidence="1 2">
    <name type="scientific">Thiomonas delicata</name>
    <name type="common">Thiomonas cuprina</name>
    <dbReference type="NCBI Taxonomy" id="364030"/>
    <lineage>
        <taxon>Bacteria</taxon>
        <taxon>Pseudomonadati</taxon>
        <taxon>Pseudomonadota</taxon>
        <taxon>Betaproteobacteria</taxon>
        <taxon>Burkholderiales</taxon>
        <taxon>Thiomonas</taxon>
    </lineage>
</organism>
<dbReference type="AlphaFoldDB" id="A0A238CZY3"/>